<dbReference type="Gene3D" id="2.40.420.20">
    <property type="match status" value="1"/>
</dbReference>
<dbReference type="Gene3D" id="2.40.30.170">
    <property type="match status" value="1"/>
</dbReference>
<dbReference type="NCBIfam" id="TIGR01730">
    <property type="entry name" value="RND_mfp"/>
    <property type="match status" value="1"/>
</dbReference>
<dbReference type="PANTHER" id="PTHR30097">
    <property type="entry name" value="CATION EFFLUX SYSTEM PROTEIN CUSB"/>
    <property type="match status" value="1"/>
</dbReference>
<keyword evidence="2" id="KW-0813">Transport</keyword>
<feature type="chain" id="PRO_5012420515" evidence="3">
    <location>
        <begin position="25"/>
        <end position="371"/>
    </location>
</feature>
<reference evidence="6 7" key="1">
    <citation type="journal article" date="2010" name="Int. J. Syst. Evol. Microbiol.">
        <title>Reclassification of Herbaspirillum putei as a later heterotypic synonym of Herbaspirillum huttiense, with the description of H. huttiense subsp. huttiense subsp. nov. and H. huttiense subsp. putei subsp. nov., comb. nov., and description of Herbaspirillum aquaticum sp. nov.</title>
        <authorList>
            <person name="Dobritsa A.P."/>
            <person name="Reddy M.C."/>
            <person name="Samadpour M."/>
        </authorList>
    </citation>
    <scope>NUCLEOTIDE SEQUENCE [LARGE SCALE GENOMIC DNA]</scope>
    <source>
        <strain evidence="6 7">IEH 4430</strain>
    </source>
</reference>
<protein>
    <submittedName>
        <fullName evidence="6">Efflux transporter periplasmic adaptor subunit</fullName>
    </submittedName>
</protein>
<dbReference type="GO" id="GO:0022857">
    <property type="term" value="F:transmembrane transporter activity"/>
    <property type="evidence" value="ECO:0007669"/>
    <property type="project" value="InterPro"/>
</dbReference>
<evidence type="ECO:0000256" key="1">
    <source>
        <dbReference type="ARBA" id="ARBA00009477"/>
    </source>
</evidence>
<dbReference type="Pfam" id="PF25975">
    <property type="entry name" value="CzcB_C"/>
    <property type="match status" value="1"/>
</dbReference>
<feature type="domain" description="CzcB-like C-terminal circularly permuted SH3-like" evidence="5">
    <location>
        <begin position="303"/>
        <end position="360"/>
    </location>
</feature>
<feature type="domain" description="CzcB-like alpha-helical hairpin" evidence="4">
    <location>
        <begin position="109"/>
        <end position="166"/>
    </location>
</feature>
<accession>A0A225SZP4</accession>
<dbReference type="GO" id="GO:0030288">
    <property type="term" value="C:outer membrane-bounded periplasmic space"/>
    <property type="evidence" value="ECO:0007669"/>
    <property type="project" value="TreeGrafter"/>
</dbReference>
<evidence type="ECO:0000313" key="7">
    <source>
        <dbReference type="Proteomes" id="UP000214747"/>
    </source>
</evidence>
<sequence length="371" mass="39059">MKTRAFVGRLALAILISQALAAHAADRPKSFPVSDQQIKALGIQLVSLDQQSEAVAVQYPAQITVPPDREQIISSPLAGMVSQILVRHNETVKQGAPLLRVMSPDFSQLQMQLMTANSKYSLAAQNAQREKALFDEGIIAQRRVQESQAALRESEAALFQAKAALRMAGVTDGGQKGLGTAGKVEDGFVLRAAKGGIVTDIEAKLGQRVDASTPLMRLTQADVLTADIQIPVSDAANWRAGTPVKVKGIDAKGKLLSVGAGVAAGSQSVTLRASLEGGKGALLPGQFVTMELMPEKAAGSWDVPLSAVAHDGDYAVVFVRTAKGFDARPVKVQASAAQRLRIQGELQANEQIATSGIVALKGAWLDDKGGK</sequence>
<evidence type="ECO:0000256" key="2">
    <source>
        <dbReference type="ARBA" id="ARBA00022448"/>
    </source>
</evidence>
<dbReference type="GO" id="GO:0060003">
    <property type="term" value="P:copper ion export"/>
    <property type="evidence" value="ECO:0007669"/>
    <property type="project" value="TreeGrafter"/>
</dbReference>
<dbReference type="InterPro" id="IPR051909">
    <property type="entry name" value="MFP_Cation_Efflux"/>
</dbReference>
<dbReference type="GO" id="GO:0016020">
    <property type="term" value="C:membrane"/>
    <property type="evidence" value="ECO:0007669"/>
    <property type="project" value="InterPro"/>
</dbReference>
<organism evidence="6 7">
    <name type="scientific">Herbaspirillum aquaticum</name>
    <dbReference type="NCBI Taxonomy" id="568783"/>
    <lineage>
        <taxon>Bacteria</taxon>
        <taxon>Pseudomonadati</taxon>
        <taxon>Pseudomonadota</taxon>
        <taxon>Betaproteobacteria</taxon>
        <taxon>Burkholderiales</taxon>
        <taxon>Oxalobacteraceae</taxon>
        <taxon>Herbaspirillum</taxon>
    </lineage>
</organism>
<proteinExistence type="inferred from homology"/>
<evidence type="ECO:0000313" key="6">
    <source>
        <dbReference type="EMBL" id="OWY36475.1"/>
    </source>
</evidence>
<name>A0A225SZP4_9BURK</name>
<keyword evidence="3" id="KW-0732">Signal</keyword>
<evidence type="ECO:0000256" key="3">
    <source>
        <dbReference type="SAM" id="SignalP"/>
    </source>
</evidence>
<dbReference type="Pfam" id="PF25893">
    <property type="entry name" value="HH_CzcB"/>
    <property type="match status" value="1"/>
</dbReference>
<gene>
    <name evidence="6" type="ORF">CEJ45_04540</name>
</gene>
<dbReference type="GO" id="GO:0015679">
    <property type="term" value="P:plasma membrane copper ion transport"/>
    <property type="evidence" value="ECO:0007669"/>
    <property type="project" value="TreeGrafter"/>
</dbReference>
<comment type="caution">
    <text evidence="6">The sequence shown here is derived from an EMBL/GenBank/DDBJ whole genome shotgun (WGS) entry which is preliminary data.</text>
</comment>
<feature type="signal peptide" evidence="3">
    <location>
        <begin position="1"/>
        <end position="24"/>
    </location>
</feature>
<dbReference type="Gene3D" id="1.10.287.470">
    <property type="entry name" value="Helix hairpin bin"/>
    <property type="match status" value="1"/>
</dbReference>
<dbReference type="InterPro" id="IPR058648">
    <property type="entry name" value="HH_CzcB-like"/>
</dbReference>
<dbReference type="PANTHER" id="PTHR30097:SF4">
    <property type="entry name" value="SLR6042 PROTEIN"/>
    <property type="match status" value="1"/>
</dbReference>
<dbReference type="SUPFAM" id="SSF111369">
    <property type="entry name" value="HlyD-like secretion proteins"/>
    <property type="match status" value="1"/>
</dbReference>
<evidence type="ECO:0000259" key="5">
    <source>
        <dbReference type="Pfam" id="PF25975"/>
    </source>
</evidence>
<dbReference type="EMBL" id="NJGV01000002">
    <property type="protein sequence ID" value="OWY36475.1"/>
    <property type="molecule type" value="Genomic_DNA"/>
</dbReference>
<dbReference type="AlphaFoldDB" id="A0A225SZP4"/>
<dbReference type="Proteomes" id="UP000214747">
    <property type="component" value="Unassembled WGS sequence"/>
</dbReference>
<comment type="similarity">
    <text evidence="1">Belongs to the membrane fusion protein (MFP) (TC 8.A.1) family.</text>
</comment>
<dbReference type="GO" id="GO:0046914">
    <property type="term" value="F:transition metal ion binding"/>
    <property type="evidence" value="ECO:0007669"/>
    <property type="project" value="TreeGrafter"/>
</dbReference>
<dbReference type="InterPro" id="IPR058649">
    <property type="entry name" value="CzcB_C"/>
</dbReference>
<keyword evidence="7" id="KW-1185">Reference proteome</keyword>
<dbReference type="InterPro" id="IPR006143">
    <property type="entry name" value="RND_pump_MFP"/>
</dbReference>
<dbReference type="GeneID" id="90166410"/>
<evidence type="ECO:0000259" key="4">
    <source>
        <dbReference type="Pfam" id="PF25893"/>
    </source>
</evidence>
<dbReference type="RefSeq" id="WP_088754008.1">
    <property type="nucleotide sequence ID" value="NZ_NJGV01000002.1"/>
</dbReference>